<dbReference type="PRINTS" id="PR01179">
    <property type="entry name" value="ODADCRBXLASE"/>
</dbReference>
<dbReference type="InterPro" id="IPR000183">
    <property type="entry name" value="Orn/DAP/Arg_de-COase"/>
</dbReference>
<sequence length="400" mass="43584">MKTPQNVEATLRELAEKGDTLNCYIYDTTEMRKKIAHLKNIMPAGVEVFYAMKANPHAAFLAAALEAGARGIEIASLGEAEKAVAAGFDASGLIYTGPGKSKEELFWAVDNSIRTVHIESLTEAHRLNAIAEKAGKTQDILLRINADFDIHEAQTTFSGGSKKFGIDEEKLSSMLPQIVALESLNFRGLHVYAASGVLNVADLLKNCELVFGMAKQIEADHPELLCDIIDFGGGFGVDYLETDHDFDPQAYADGLKALIESYGYQGRTFFLELGRYLAADSGWFCTEILDIKDSRGKKQVICAGGINHFRRPAALAINHPLAIVSLEKQIVFDEQESIRSESVYFGGPLCTGADKLANNVYVESADIGDIAVFGLAGAYGLTMSNMEFLSHERPQEIVLS</sequence>
<dbReference type="InterPro" id="IPR009006">
    <property type="entry name" value="Ala_racemase/Decarboxylase_C"/>
</dbReference>
<dbReference type="Proteomes" id="UP000231701">
    <property type="component" value="Chromosome"/>
</dbReference>
<evidence type="ECO:0000256" key="3">
    <source>
        <dbReference type="ARBA" id="ARBA00023239"/>
    </source>
</evidence>
<dbReference type="InterPro" id="IPR022643">
    <property type="entry name" value="De-COase2_C"/>
</dbReference>
<proteinExistence type="inferred from homology"/>
<dbReference type="SUPFAM" id="SSF50621">
    <property type="entry name" value="Alanine racemase C-terminal domain-like"/>
    <property type="match status" value="1"/>
</dbReference>
<name>A0A2K8L376_MARES</name>
<evidence type="ECO:0000313" key="8">
    <source>
        <dbReference type="EMBL" id="ATX78696.1"/>
    </source>
</evidence>
<evidence type="ECO:0000259" key="6">
    <source>
        <dbReference type="Pfam" id="PF00278"/>
    </source>
</evidence>
<dbReference type="AlphaFoldDB" id="A0A2K8L376"/>
<keyword evidence="9" id="KW-1185">Reference proteome</keyword>
<dbReference type="Gene3D" id="2.40.37.10">
    <property type="entry name" value="Lyase, Ornithine Decarboxylase, Chain A, domain 1"/>
    <property type="match status" value="1"/>
</dbReference>
<feature type="domain" description="Orn/DAP/Arg decarboxylase 2 C-terminal" evidence="6">
    <location>
        <begin position="24"/>
        <end position="377"/>
    </location>
</feature>
<feature type="modified residue" description="N6-(pyridoxal phosphate)lysine" evidence="4">
    <location>
        <position position="53"/>
    </location>
</feature>
<dbReference type="GO" id="GO:0008836">
    <property type="term" value="F:diaminopimelate decarboxylase activity"/>
    <property type="evidence" value="ECO:0007669"/>
    <property type="project" value="UniProtKB-EC"/>
</dbReference>
<dbReference type="InterPro" id="IPR022644">
    <property type="entry name" value="De-COase2_N"/>
</dbReference>
<dbReference type="Gene3D" id="3.20.20.10">
    <property type="entry name" value="Alanine racemase"/>
    <property type="match status" value="1"/>
</dbReference>
<keyword evidence="2 4" id="KW-0663">Pyridoxal phosphate</keyword>
<evidence type="ECO:0000256" key="5">
    <source>
        <dbReference type="RuleBase" id="RU003737"/>
    </source>
</evidence>
<dbReference type="SUPFAM" id="SSF51419">
    <property type="entry name" value="PLP-binding barrel"/>
    <property type="match status" value="1"/>
</dbReference>
<comment type="cofactor">
    <cofactor evidence="1 4">
        <name>pyridoxal 5'-phosphate</name>
        <dbReference type="ChEBI" id="CHEBI:597326"/>
    </cofactor>
</comment>
<evidence type="ECO:0000256" key="1">
    <source>
        <dbReference type="ARBA" id="ARBA00001933"/>
    </source>
</evidence>
<keyword evidence="3 8" id="KW-0456">Lyase</keyword>
<feature type="domain" description="Orn/DAP/Arg decarboxylase 2 N-terminal" evidence="7">
    <location>
        <begin position="30"/>
        <end position="279"/>
    </location>
</feature>
<evidence type="ECO:0000256" key="2">
    <source>
        <dbReference type="ARBA" id="ARBA00022898"/>
    </source>
</evidence>
<dbReference type="EC" id="4.1.1.20" evidence="8"/>
<dbReference type="KEGG" id="maes:Ga0123461_0244"/>
<reference evidence="8 9" key="1">
    <citation type="submission" date="2016-12" db="EMBL/GenBank/DDBJ databases">
        <title>Isolation and genomic insights into novel planktonic Zetaproteobacteria from stratified waters of the Chesapeake Bay.</title>
        <authorList>
            <person name="McAllister S.M."/>
            <person name="Kato S."/>
            <person name="Chan C.S."/>
            <person name="Chiu B.K."/>
            <person name="Field E.K."/>
        </authorList>
    </citation>
    <scope>NUCLEOTIDE SEQUENCE [LARGE SCALE GENOMIC DNA]</scope>
    <source>
        <strain evidence="8 9">CP-5</strain>
    </source>
</reference>
<evidence type="ECO:0000313" key="9">
    <source>
        <dbReference type="Proteomes" id="UP000231701"/>
    </source>
</evidence>
<organism evidence="8 9">
    <name type="scientific">Mariprofundus aestuarium</name>
    <dbReference type="NCBI Taxonomy" id="1921086"/>
    <lineage>
        <taxon>Bacteria</taxon>
        <taxon>Pseudomonadati</taxon>
        <taxon>Pseudomonadota</taxon>
        <taxon>Candidatius Mariprofundia</taxon>
        <taxon>Mariprofundales</taxon>
        <taxon>Mariprofundaceae</taxon>
        <taxon>Mariprofundus</taxon>
    </lineage>
</organism>
<dbReference type="Pfam" id="PF02784">
    <property type="entry name" value="Orn_Arg_deC_N"/>
    <property type="match status" value="1"/>
</dbReference>
<dbReference type="InterPro" id="IPR029066">
    <property type="entry name" value="PLP-binding_barrel"/>
</dbReference>
<dbReference type="OrthoDB" id="9802147at2"/>
<evidence type="ECO:0000259" key="7">
    <source>
        <dbReference type="Pfam" id="PF02784"/>
    </source>
</evidence>
<dbReference type="RefSeq" id="WP_100276677.1">
    <property type="nucleotide sequence ID" value="NZ_CP018799.1"/>
</dbReference>
<dbReference type="PROSITE" id="PS00878">
    <property type="entry name" value="ODR_DC_2_1"/>
    <property type="match status" value="1"/>
</dbReference>
<dbReference type="InterPro" id="IPR022653">
    <property type="entry name" value="De-COase2_pyr-phos_BS"/>
</dbReference>
<dbReference type="PANTHER" id="PTHR43727:SF2">
    <property type="entry name" value="GROUP IV DECARBOXYLASE"/>
    <property type="match status" value="1"/>
</dbReference>
<evidence type="ECO:0000256" key="4">
    <source>
        <dbReference type="PIRSR" id="PIRSR600183-50"/>
    </source>
</evidence>
<dbReference type="PANTHER" id="PTHR43727">
    <property type="entry name" value="DIAMINOPIMELATE DECARBOXYLASE"/>
    <property type="match status" value="1"/>
</dbReference>
<feature type="active site" description="Proton donor" evidence="4">
    <location>
        <position position="350"/>
    </location>
</feature>
<dbReference type="Pfam" id="PF00278">
    <property type="entry name" value="Orn_DAP_Arg_deC"/>
    <property type="match status" value="1"/>
</dbReference>
<comment type="similarity">
    <text evidence="5">Belongs to the Orn/Lys/Arg decarboxylase class-II family.</text>
</comment>
<accession>A0A2K8L376</accession>
<gene>
    <name evidence="8" type="ORF">Ga0123461_0244</name>
</gene>
<dbReference type="EMBL" id="CP018799">
    <property type="protein sequence ID" value="ATX78696.1"/>
    <property type="molecule type" value="Genomic_DNA"/>
</dbReference>
<dbReference type="GO" id="GO:0009089">
    <property type="term" value="P:lysine biosynthetic process via diaminopimelate"/>
    <property type="evidence" value="ECO:0007669"/>
    <property type="project" value="TreeGrafter"/>
</dbReference>
<protein>
    <submittedName>
        <fullName evidence="8">Diaminopimelate decarboxylase</fullName>
        <ecNumber evidence="8">4.1.1.20</ecNumber>
    </submittedName>
</protein>